<gene>
    <name evidence="1" type="ORF">LTS18_004377</name>
</gene>
<sequence length="66" mass="7520">HPRPLLLRLHPPHLAGQHQRISLREEVRCSAKNRVARQTAVRALLLGIRAARRRVCSPESRISSRA</sequence>
<evidence type="ECO:0000313" key="2">
    <source>
        <dbReference type="Proteomes" id="UP001186974"/>
    </source>
</evidence>
<accession>A0ACC3DSE3</accession>
<feature type="non-terminal residue" evidence="1">
    <location>
        <position position="1"/>
    </location>
</feature>
<evidence type="ECO:0000313" key="1">
    <source>
        <dbReference type="EMBL" id="KAK3079628.1"/>
    </source>
</evidence>
<dbReference type="Proteomes" id="UP001186974">
    <property type="component" value="Unassembled WGS sequence"/>
</dbReference>
<name>A0ACC3DSE3_9PEZI</name>
<feature type="non-terminal residue" evidence="1">
    <location>
        <position position="66"/>
    </location>
</feature>
<proteinExistence type="predicted"/>
<organism evidence="1 2">
    <name type="scientific">Coniosporium uncinatum</name>
    <dbReference type="NCBI Taxonomy" id="93489"/>
    <lineage>
        <taxon>Eukaryota</taxon>
        <taxon>Fungi</taxon>
        <taxon>Dikarya</taxon>
        <taxon>Ascomycota</taxon>
        <taxon>Pezizomycotina</taxon>
        <taxon>Dothideomycetes</taxon>
        <taxon>Dothideomycetes incertae sedis</taxon>
        <taxon>Coniosporium</taxon>
    </lineage>
</organism>
<reference evidence="1" key="1">
    <citation type="submission" date="2024-09" db="EMBL/GenBank/DDBJ databases">
        <title>Black Yeasts Isolated from many extreme environments.</title>
        <authorList>
            <person name="Coleine C."/>
            <person name="Stajich J.E."/>
            <person name="Selbmann L."/>
        </authorList>
    </citation>
    <scope>NUCLEOTIDE SEQUENCE</scope>
    <source>
        <strain evidence="1">CCFEE 5737</strain>
    </source>
</reference>
<protein>
    <submittedName>
        <fullName evidence="1">Uncharacterized protein</fullName>
    </submittedName>
</protein>
<comment type="caution">
    <text evidence="1">The sequence shown here is derived from an EMBL/GenBank/DDBJ whole genome shotgun (WGS) entry which is preliminary data.</text>
</comment>
<keyword evidence="2" id="KW-1185">Reference proteome</keyword>
<dbReference type="EMBL" id="JAWDJW010001018">
    <property type="protein sequence ID" value="KAK3079628.1"/>
    <property type="molecule type" value="Genomic_DNA"/>
</dbReference>